<dbReference type="InterPro" id="IPR001584">
    <property type="entry name" value="Integrase_cat-core"/>
</dbReference>
<reference evidence="2 3" key="1">
    <citation type="journal article" date="2019" name="Nat. Med.">
        <title>A library of human gut bacterial isolates paired with longitudinal multiomics data enables mechanistic microbiome research.</title>
        <authorList>
            <person name="Poyet M."/>
            <person name="Groussin M."/>
            <person name="Gibbons S.M."/>
            <person name="Avila-Pacheco J."/>
            <person name="Jiang X."/>
            <person name="Kearney S.M."/>
            <person name="Perrotta A.R."/>
            <person name="Berdy B."/>
            <person name="Zhao S."/>
            <person name="Lieberman T.D."/>
            <person name="Swanson P.K."/>
            <person name="Smith M."/>
            <person name="Roesemann S."/>
            <person name="Alexander J.E."/>
            <person name="Rich S.A."/>
            <person name="Livny J."/>
            <person name="Vlamakis H."/>
            <person name="Clish C."/>
            <person name="Bullock K."/>
            <person name="Deik A."/>
            <person name="Scott J."/>
            <person name="Pierce K.A."/>
            <person name="Xavier R.J."/>
            <person name="Alm E.J."/>
        </authorList>
    </citation>
    <scope>NUCLEOTIDE SEQUENCE [LARGE SCALE GENOMIC DNA]</scope>
    <source>
        <strain evidence="2 3">BIOML-A4</strain>
    </source>
</reference>
<dbReference type="AlphaFoldDB" id="A0A6L6LVS4"/>
<dbReference type="RefSeq" id="WP_172726261.1">
    <property type="nucleotide sequence ID" value="NZ_WMZN01000030.1"/>
</dbReference>
<comment type="caution">
    <text evidence="2">The sequence shown here is derived from an EMBL/GenBank/DDBJ whole genome shotgun (WGS) entry which is preliminary data.</text>
</comment>
<organism evidence="2 3">
    <name type="scientific">Ruthenibacterium lactatiformans</name>
    <dbReference type="NCBI Taxonomy" id="1550024"/>
    <lineage>
        <taxon>Bacteria</taxon>
        <taxon>Bacillati</taxon>
        <taxon>Bacillota</taxon>
        <taxon>Clostridia</taxon>
        <taxon>Eubacteriales</taxon>
        <taxon>Oscillospiraceae</taxon>
        <taxon>Ruthenibacterium</taxon>
    </lineage>
</organism>
<dbReference type="GO" id="GO:0015074">
    <property type="term" value="P:DNA integration"/>
    <property type="evidence" value="ECO:0007669"/>
    <property type="project" value="InterPro"/>
</dbReference>
<dbReference type="Gene3D" id="3.30.420.10">
    <property type="entry name" value="Ribonuclease H-like superfamily/Ribonuclease H"/>
    <property type="match status" value="1"/>
</dbReference>
<dbReference type="PANTHER" id="PTHR35004:SF6">
    <property type="entry name" value="TRANSPOSASE"/>
    <property type="match status" value="1"/>
</dbReference>
<sequence>MDMKDQKLATEIAEERMTLIAPLLSQNLDKDSVRLIRAEICERNQISQRTLERYLTSYLKGGFDALKPQSRSAECKYKIPQELLDEAIRLRRELPSRSVPTIIKILELEGKAEPGFLKRTTLQDALSRAGYSSAMMSLYNDKGYASQRFQRAHRHDLWQGDIKYGLILNLGGKTTQTYFSCLIDDATRYILHGEFYGNMEQGIVEDTLRKAMTKYGLPKRLYFDNGSQYCTRWMKRACGLLGIRLLYAKPRNPQGKGKQERFNQTLEAFLAEVALHPPESLQELNAQFNAWLSECYHSRPHSALGTTPEIAFKTDSMPPRFVDKALMARAFLRCEARKADKSGVISFGGKRYDLGVTFAGQHVDVVYDPACTDVLTIESPLCTPFQIRQIVIGEHVAPRPTRKEVERIPVDHSRLLDALAEQYQDKQRRRAISYTSEIEKG</sequence>
<evidence type="ECO:0000313" key="2">
    <source>
        <dbReference type="EMBL" id="MTS28448.1"/>
    </source>
</evidence>
<dbReference type="GO" id="GO:0003676">
    <property type="term" value="F:nucleic acid binding"/>
    <property type="evidence" value="ECO:0007669"/>
    <property type="project" value="InterPro"/>
</dbReference>
<gene>
    <name evidence="2" type="ORF">GMD59_14295</name>
</gene>
<dbReference type="Proteomes" id="UP000472755">
    <property type="component" value="Unassembled WGS sequence"/>
</dbReference>
<accession>A0A6L6LVS4</accession>
<dbReference type="SUPFAM" id="SSF53098">
    <property type="entry name" value="Ribonuclease H-like"/>
    <property type="match status" value="1"/>
</dbReference>
<dbReference type="InterPro" id="IPR036397">
    <property type="entry name" value="RNaseH_sf"/>
</dbReference>
<dbReference type="InterPro" id="IPR012337">
    <property type="entry name" value="RNaseH-like_sf"/>
</dbReference>
<dbReference type="EMBL" id="WMZU01000027">
    <property type="protein sequence ID" value="MTS28448.1"/>
    <property type="molecule type" value="Genomic_DNA"/>
</dbReference>
<name>A0A6L6LVS4_9FIRM</name>
<evidence type="ECO:0000259" key="1">
    <source>
        <dbReference type="PROSITE" id="PS50994"/>
    </source>
</evidence>
<evidence type="ECO:0000313" key="3">
    <source>
        <dbReference type="Proteomes" id="UP000472755"/>
    </source>
</evidence>
<feature type="domain" description="Integrase catalytic" evidence="1">
    <location>
        <begin position="151"/>
        <end position="316"/>
    </location>
</feature>
<dbReference type="Pfam" id="PF00665">
    <property type="entry name" value="rve"/>
    <property type="match status" value="1"/>
</dbReference>
<dbReference type="PANTHER" id="PTHR35004">
    <property type="entry name" value="TRANSPOSASE RV3428C-RELATED"/>
    <property type="match status" value="1"/>
</dbReference>
<proteinExistence type="predicted"/>
<protein>
    <submittedName>
        <fullName evidence="2">DDE-type integrase/transposase/recombinase</fullName>
    </submittedName>
</protein>
<dbReference type="PROSITE" id="PS50994">
    <property type="entry name" value="INTEGRASE"/>
    <property type="match status" value="1"/>
</dbReference>